<feature type="transmembrane region" description="Helical" evidence="4">
    <location>
        <begin position="141"/>
        <end position="159"/>
    </location>
</feature>
<dbReference type="EMBL" id="FQZT01000005">
    <property type="protein sequence ID" value="SHJ19648.1"/>
    <property type="molecule type" value="Genomic_DNA"/>
</dbReference>
<keyword evidence="1 4" id="KW-0812">Transmembrane</keyword>
<dbReference type="Gene3D" id="1.20.1250.20">
    <property type="entry name" value="MFS general substrate transporter like domains"/>
    <property type="match status" value="2"/>
</dbReference>
<dbReference type="RefSeq" id="WP_072907991.1">
    <property type="nucleotide sequence ID" value="NZ_FQZT01000005.1"/>
</dbReference>
<feature type="domain" description="Major facilitator superfamily (MFS) profile" evidence="5">
    <location>
        <begin position="11"/>
        <end position="388"/>
    </location>
</feature>
<protein>
    <submittedName>
        <fullName evidence="6">Predicted arabinose efflux permease, MFS family</fullName>
    </submittedName>
</protein>
<dbReference type="PANTHER" id="PTHR23537:SF1">
    <property type="entry name" value="SUGAR TRANSPORTER"/>
    <property type="match status" value="1"/>
</dbReference>
<feature type="transmembrane region" description="Helical" evidence="4">
    <location>
        <begin position="111"/>
        <end position="129"/>
    </location>
</feature>
<dbReference type="GO" id="GO:0022857">
    <property type="term" value="F:transmembrane transporter activity"/>
    <property type="evidence" value="ECO:0007669"/>
    <property type="project" value="InterPro"/>
</dbReference>
<feature type="transmembrane region" description="Helical" evidence="4">
    <location>
        <begin position="366"/>
        <end position="384"/>
    </location>
</feature>
<evidence type="ECO:0000313" key="6">
    <source>
        <dbReference type="EMBL" id="SHJ19648.1"/>
    </source>
</evidence>
<dbReference type="InterPro" id="IPR036259">
    <property type="entry name" value="MFS_trans_sf"/>
</dbReference>
<evidence type="ECO:0000313" key="7">
    <source>
        <dbReference type="Proteomes" id="UP000184171"/>
    </source>
</evidence>
<feature type="transmembrane region" description="Helical" evidence="4">
    <location>
        <begin position="250"/>
        <end position="270"/>
    </location>
</feature>
<feature type="transmembrane region" description="Helical" evidence="4">
    <location>
        <begin position="334"/>
        <end position="354"/>
    </location>
</feature>
<dbReference type="InterPro" id="IPR010645">
    <property type="entry name" value="MFS_4"/>
</dbReference>
<dbReference type="PANTHER" id="PTHR23537">
    <property type="match status" value="1"/>
</dbReference>
<sequence>MSVNDTQRNYAALKVLIGGMLGMVVAMGIGRFVYTPILPLMQRDLGISNSLAGGLATLNYLGYLLGALLCSFSPQLLRNKIITAGALFTSIATTFCMGLTLSVFWWSTMRLAGGVASAILFIVISAEVAEALSRRGFGHWLGALYGGIGAGIAISGLIVPQLDRLGGWSISWLGSGALAVVLAVLGISIGRRQHYTTPLAGSPPQTSGLLKSLWLLASAYFFQGLGYITTATFIVAIIATTPGLESFAAYSWVAVGVAALPSTIVWPLLAKRFGYKSALLAAYGLQMTGILVSIKAASIPTVLFAAVSFGGTFLGVVAMTLAEGNRRLPADSRRAAAVLTTCFSLGQMLGPLFSGVLADIQQGFELPLLLAAGFVAVGGALIAFDRRF</sequence>
<gene>
    <name evidence="6" type="ORF">SAMN02745165_01774</name>
</gene>
<dbReference type="AlphaFoldDB" id="A0A1M6HBK9"/>
<feature type="transmembrane region" description="Helical" evidence="4">
    <location>
        <begin position="165"/>
        <end position="187"/>
    </location>
</feature>
<dbReference type="PROSITE" id="PS50850">
    <property type="entry name" value="MFS"/>
    <property type="match status" value="1"/>
</dbReference>
<reference evidence="6 7" key="1">
    <citation type="submission" date="2016-11" db="EMBL/GenBank/DDBJ databases">
        <authorList>
            <person name="Jaros S."/>
            <person name="Januszkiewicz K."/>
            <person name="Wedrychowicz H."/>
        </authorList>
    </citation>
    <scope>NUCLEOTIDE SEQUENCE [LARGE SCALE GENOMIC DNA]</scope>
    <source>
        <strain evidence="6 7">DSM 5091</strain>
    </source>
</reference>
<evidence type="ECO:0000256" key="1">
    <source>
        <dbReference type="ARBA" id="ARBA00022692"/>
    </source>
</evidence>
<accession>A0A1M6HBK9</accession>
<keyword evidence="2 4" id="KW-1133">Transmembrane helix</keyword>
<dbReference type="SUPFAM" id="SSF103473">
    <property type="entry name" value="MFS general substrate transporter"/>
    <property type="match status" value="1"/>
</dbReference>
<feature type="transmembrane region" description="Helical" evidence="4">
    <location>
        <begin position="81"/>
        <end position="105"/>
    </location>
</feature>
<dbReference type="InterPro" id="IPR020846">
    <property type="entry name" value="MFS_dom"/>
</dbReference>
<dbReference type="OrthoDB" id="9797953at2"/>
<feature type="transmembrane region" description="Helical" evidence="4">
    <location>
        <begin position="213"/>
        <end position="238"/>
    </location>
</feature>
<feature type="transmembrane region" description="Helical" evidence="4">
    <location>
        <begin position="12"/>
        <end position="34"/>
    </location>
</feature>
<feature type="transmembrane region" description="Helical" evidence="4">
    <location>
        <begin position="46"/>
        <end position="69"/>
    </location>
</feature>
<dbReference type="STRING" id="1122189.SAMN02745165_01774"/>
<keyword evidence="3 4" id="KW-0472">Membrane</keyword>
<evidence type="ECO:0000259" key="5">
    <source>
        <dbReference type="PROSITE" id="PS50850"/>
    </source>
</evidence>
<proteinExistence type="predicted"/>
<evidence type="ECO:0000256" key="3">
    <source>
        <dbReference type="ARBA" id="ARBA00023136"/>
    </source>
</evidence>
<feature type="transmembrane region" description="Helical" evidence="4">
    <location>
        <begin position="277"/>
        <end position="296"/>
    </location>
</feature>
<name>A0A1M6HBK9_MALRU</name>
<organism evidence="6 7">
    <name type="scientific">Malonomonas rubra DSM 5091</name>
    <dbReference type="NCBI Taxonomy" id="1122189"/>
    <lineage>
        <taxon>Bacteria</taxon>
        <taxon>Pseudomonadati</taxon>
        <taxon>Thermodesulfobacteriota</taxon>
        <taxon>Desulfuromonadia</taxon>
        <taxon>Desulfuromonadales</taxon>
        <taxon>Geopsychrobacteraceae</taxon>
        <taxon>Malonomonas</taxon>
    </lineage>
</organism>
<feature type="transmembrane region" description="Helical" evidence="4">
    <location>
        <begin position="302"/>
        <end position="322"/>
    </location>
</feature>
<dbReference type="Pfam" id="PF06779">
    <property type="entry name" value="MFS_4"/>
    <property type="match status" value="1"/>
</dbReference>
<dbReference type="Proteomes" id="UP000184171">
    <property type="component" value="Unassembled WGS sequence"/>
</dbReference>
<evidence type="ECO:0000256" key="2">
    <source>
        <dbReference type="ARBA" id="ARBA00022989"/>
    </source>
</evidence>
<keyword evidence="7" id="KW-1185">Reference proteome</keyword>
<dbReference type="GO" id="GO:0005886">
    <property type="term" value="C:plasma membrane"/>
    <property type="evidence" value="ECO:0007669"/>
    <property type="project" value="TreeGrafter"/>
</dbReference>
<evidence type="ECO:0000256" key="4">
    <source>
        <dbReference type="SAM" id="Phobius"/>
    </source>
</evidence>